<dbReference type="EMBL" id="BMXY01000005">
    <property type="protein sequence ID" value="GGZ72204.1"/>
    <property type="molecule type" value="Genomic_DNA"/>
</dbReference>
<comment type="caution">
    <text evidence="2">The sequence shown here is derived from an EMBL/GenBank/DDBJ whole genome shotgun (WGS) entry which is preliminary data.</text>
</comment>
<dbReference type="GO" id="GO:0008233">
    <property type="term" value="F:peptidase activity"/>
    <property type="evidence" value="ECO:0007669"/>
    <property type="project" value="UniProtKB-KW"/>
</dbReference>
<proteinExistence type="predicted"/>
<protein>
    <submittedName>
        <fullName evidence="2">Cysteine protease</fullName>
    </submittedName>
</protein>
<dbReference type="InterPro" id="IPR038765">
    <property type="entry name" value="Papain-like_cys_pep_sf"/>
</dbReference>
<organism evidence="2 3">
    <name type="scientific">Cognatilysobacter xinjiangensis</name>
    <dbReference type="NCBI Taxonomy" id="546892"/>
    <lineage>
        <taxon>Bacteria</taxon>
        <taxon>Pseudomonadati</taxon>
        <taxon>Pseudomonadota</taxon>
        <taxon>Gammaproteobacteria</taxon>
        <taxon>Lysobacterales</taxon>
        <taxon>Lysobacteraceae</taxon>
        <taxon>Cognatilysobacter</taxon>
    </lineage>
</organism>
<dbReference type="PANTHER" id="PTHR38339:SF1">
    <property type="entry name" value="TRANSGLUTAMINASE-LIKE DOMAIN-CONTAINING PROTEIN"/>
    <property type="match status" value="1"/>
</dbReference>
<dbReference type="Pfam" id="PF01841">
    <property type="entry name" value="Transglut_core"/>
    <property type="match status" value="1"/>
</dbReference>
<keyword evidence="2" id="KW-0645">Protease</keyword>
<dbReference type="Proteomes" id="UP000643403">
    <property type="component" value="Unassembled WGS sequence"/>
</dbReference>
<sequence>MLAAALGASSAIAADATLDAVARDIDAGRFEAAQARIDERLRDGDLAPQVRRDLEFQRERMRRIRLDFPMTEAQALQRLRERIPDLREDEFRRWKASGRIEHMVIDGTPYYFARSISNLFLLDPEAAARRAPPVKPPVVGPMERANAYHVEAVREARASGRHSVAPRRVRVTQSLVVEPDAVPAGEVLTAWIPYPRVIPGQQERLLFAGSQPAAHRIAPESAPQRTVQLEQRAKAGQPTRFSISYELTVHGQVNTIDADRVVPLDDATIARDGLAAHLGERAPHIVYTEAMRAFSKQVVGDETNAARIARKLFDAVDRIPWAGAREYSTLTNISDYALHAGHADCGQQTLLLMTLLRLNGIPARWQSGMVFSDGDYDNLHDWGWMYLAPYGWVPMDVTTGRLDGAGDPGVEWFYFGGLDAYRIAFNDDYAQAFVPPKQHFRSDTVDSQRGEVEWRGGNLYYDRWDYTFEAHVLPEPKPGE</sequence>
<keyword evidence="3" id="KW-1185">Reference proteome</keyword>
<keyword evidence="2" id="KW-0378">Hydrolase</keyword>
<dbReference type="PANTHER" id="PTHR38339">
    <property type="entry name" value="TRANSGLUTAMINASE DOMAIN PROTEIN"/>
    <property type="match status" value="1"/>
</dbReference>
<dbReference type="InterPro" id="IPR002931">
    <property type="entry name" value="Transglutaminase-like"/>
</dbReference>
<dbReference type="SUPFAM" id="SSF54001">
    <property type="entry name" value="Cysteine proteinases"/>
    <property type="match status" value="1"/>
</dbReference>
<feature type="domain" description="Transglutaminase-like" evidence="1">
    <location>
        <begin position="337"/>
        <end position="399"/>
    </location>
</feature>
<dbReference type="Gene3D" id="3.10.620.30">
    <property type="match status" value="1"/>
</dbReference>
<gene>
    <name evidence="2" type="ORF">GCM10008101_28140</name>
</gene>
<accession>A0ABQ3C7W5</accession>
<dbReference type="GO" id="GO:0006508">
    <property type="term" value="P:proteolysis"/>
    <property type="evidence" value="ECO:0007669"/>
    <property type="project" value="UniProtKB-KW"/>
</dbReference>
<name>A0ABQ3C7W5_9GAMM</name>
<reference evidence="3" key="1">
    <citation type="journal article" date="2019" name="Int. J. Syst. Evol. Microbiol.">
        <title>The Global Catalogue of Microorganisms (GCM) 10K type strain sequencing project: providing services to taxonomists for standard genome sequencing and annotation.</title>
        <authorList>
            <consortium name="The Broad Institute Genomics Platform"/>
            <consortium name="The Broad Institute Genome Sequencing Center for Infectious Disease"/>
            <person name="Wu L."/>
            <person name="Ma J."/>
        </authorList>
    </citation>
    <scope>NUCLEOTIDE SEQUENCE [LARGE SCALE GENOMIC DNA]</scope>
    <source>
        <strain evidence="3">KCTC 22558</strain>
    </source>
</reference>
<evidence type="ECO:0000313" key="3">
    <source>
        <dbReference type="Proteomes" id="UP000643403"/>
    </source>
</evidence>
<evidence type="ECO:0000313" key="2">
    <source>
        <dbReference type="EMBL" id="GGZ72204.1"/>
    </source>
</evidence>
<evidence type="ECO:0000259" key="1">
    <source>
        <dbReference type="SMART" id="SM00460"/>
    </source>
</evidence>
<dbReference type="SMART" id="SM00460">
    <property type="entry name" value="TGc"/>
    <property type="match status" value="1"/>
</dbReference>